<evidence type="ECO:0000256" key="1">
    <source>
        <dbReference type="PROSITE-ProRule" id="PRU10137"/>
    </source>
</evidence>
<organism evidence="2">
    <name type="scientific">Candidatus Kentrum sp. DK</name>
    <dbReference type="NCBI Taxonomy" id="2126562"/>
    <lineage>
        <taxon>Bacteria</taxon>
        <taxon>Pseudomonadati</taxon>
        <taxon>Pseudomonadota</taxon>
        <taxon>Gammaproteobacteria</taxon>
        <taxon>Candidatus Kentrum</taxon>
    </lineage>
</organism>
<dbReference type="InterPro" id="IPR036162">
    <property type="entry name" value="Resolvase-like_N_sf"/>
</dbReference>
<protein>
    <submittedName>
        <fullName evidence="2">Resolvase, N terminal domain</fullName>
    </submittedName>
</protein>
<name>A0A450SPD8_9GAMM</name>
<evidence type="ECO:0000313" key="2">
    <source>
        <dbReference type="EMBL" id="VFJ55789.1"/>
    </source>
</evidence>
<dbReference type="EMBL" id="CAADEY010000050">
    <property type="protein sequence ID" value="VFJ55789.1"/>
    <property type="molecule type" value="Genomic_DNA"/>
</dbReference>
<gene>
    <name evidence="2" type="ORF">BECKDK2373C_GA0170839_105010</name>
</gene>
<accession>A0A450SPD8</accession>
<dbReference type="PROSITE" id="PS00397">
    <property type="entry name" value="RECOMBINASES_1"/>
    <property type="match status" value="1"/>
</dbReference>
<feature type="active site" description="O-(5'-phospho-DNA)-serine intermediate" evidence="1">
    <location>
        <position position="10"/>
    </location>
</feature>
<sequence>MTHIAYLRVSTDAQDTANQKHGILEYCNGVGLACFALAPKLQLGRA</sequence>
<dbReference type="InterPro" id="IPR006118">
    <property type="entry name" value="Recombinase_CS"/>
</dbReference>
<dbReference type="GO" id="GO:0000150">
    <property type="term" value="F:DNA strand exchange activity"/>
    <property type="evidence" value="ECO:0007669"/>
    <property type="project" value="InterPro"/>
</dbReference>
<reference evidence="2" key="1">
    <citation type="submission" date="2019-02" db="EMBL/GenBank/DDBJ databases">
        <authorList>
            <person name="Gruber-Vodicka R. H."/>
            <person name="Seah K. B. B."/>
        </authorList>
    </citation>
    <scope>NUCLEOTIDE SEQUENCE</scope>
    <source>
        <strain evidence="2">BECK_DK161</strain>
    </source>
</reference>
<proteinExistence type="predicted"/>
<dbReference type="SUPFAM" id="SSF53041">
    <property type="entry name" value="Resolvase-like"/>
    <property type="match status" value="1"/>
</dbReference>
<dbReference type="AlphaFoldDB" id="A0A450SPD8"/>
<dbReference type="GO" id="GO:0003677">
    <property type="term" value="F:DNA binding"/>
    <property type="evidence" value="ECO:0007669"/>
    <property type="project" value="InterPro"/>
</dbReference>